<dbReference type="GO" id="GO:0000139">
    <property type="term" value="C:Golgi membrane"/>
    <property type="evidence" value="ECO:0007669"/>
    <property type="project" value="UniProtKB-SubCell"/>
</dbReference>
<evidence type="ECO:0000256" key="8">
    <source>
        <dbReference type="ARBA" id="ARBA00023054"/>
    </source>
</evidence>
<evidence type="ECO:0000256" key="6">
    <source>
        <dbReference type="ARBA" id="ARBA00022490"/>
    </source>
</evidence>
<dbReference type="PANTHER" id="PTHR21614:SF0">
    <property type="entry name" value="GEO08385P1"/>
    <property type="match status" value="1"/>
</dbReference>
<dbReference type="EMBL" id="MQTW01000623">
    <property type="protein sequence ID" value="RYC79477.1"/>
    <property type="molecule type" value="Genomic_DNA"/>
</dbReference>
<proteinExistence type="inferred from homology"/>
<organism evidence="11 12">
    <name type="scientific">Fusarium oxysporum f. sp. narcissi</name>
    <dbReference type="NCBI Taxonomy" id="451672"/>
    <lineage>
        <taxon>Eukaryota</taxon>
        <taxon>Fungi</taxon>
        <taxon>Dikarya</taxon>
        <taxon>Ascomycota</taxon>
        <taxon>Pezizomycotina</taxon>
        <taxon>Sordariomycetes</taxon>
        <taxon>Hypocreomycetidae</taxon>
        <taxon>Hypocreales</taxon>
        <taxon>Nectriaceae</taxon>
        <taxon>Fusarium</taxon>
        <taxon>Fusarium oxysporum species complex</taxon>
    </lineage>
</organism>
<sequence length="116" mass="13036">MTGLVGLSGRQPPSSILAPGKDTREPLETAIEPDDTQAMSPRMTSEEVEALKREMHTELHRHAKALRDSLLLIFNRVEAVEKGHEKLDSNEKVLQKYLEDLTSIHQTTASDSHEKH</sequence>
<dbReference type="Pfam" id="PF10224">
    <property type="entry name" value="DUF2205"/>
    <property type="match status" value="1"/>
</dbReference>
<comment type="caution">
    <text evidence="11">The sequence shown here is derived from an EMBL/GenBank/DDBJ whole genome shotgun (WGS) entry which is preliminary data.</text>
</comment>
<evidence type="ECO:0000256" key="10">
    <source>
        <dbReference type="SAM" id="MobiDB-lite"/>
    </source>
</evidence>
<evidence type="ECO:0008006" key="13">
    <source>
        <dbReference type="Google" id="ProtNLM"/>
    </source>
</evidence>
<keyword evidence="9" id="KW-0472">Membrane</keyword>
<keyword evidence="7" id="KW-0333">Golgi apparatus</keyword>
<evidence type="ECO:0000313" key="12">
    <source>
        <dbReference type="Proteomes" id="UP000290540"/>
    </source>
</evidence>
<dbReference type="PANTHER" id="PTHR21614">
    <property type="entry name" value="SHORT COILED COIL PROTEIN"/>
    <property type="match status" value="1"/>
</dbReference>
<comment type="subcellular location">
    <subcellularLocation>
        <location evidence="3">Cytoplasm</location>
        <location evidence="3">Cytosol</location>
    </subcellularLocation>
    <subcellularLocation>
        <location evidence="2">Golgi apparatus membrane</location>
        <topology evidence="2">Peripheral membrane protein</topology>
        <orientation evidence="2">Cytoplasmic side</orientation>
    </subcellularLocation>
    <subcellularLocation>
        <location evidence="4">Golgi apparatus</location>
        <location evidence="4">trans-Golgi network</location>
    </subcellularLocation>
</comment>
<evidence type="ECO:0000256" key="7">
    <source>
        <dbReference type="ARBA" id="ARBA00023034"/>
    </source>
</evidence>
<evidence type="ECO:0000256" key="5">
    <source>
        <dbReference type="ARBA" id="ARBA00010880"/>
    </source>
</evidence>
<dbReference type="InterPro" id="IPR019357">
    <property type="entry name" value="SCOC"/>
</dbReference>
<dbReference type="Gene3D" id="1.20.5.170">
    <property type="match status" value="1"/>
</dbReference>
<evidence type="ECO:0000256" key="4">
    <source>
        <dbReference type="ARBA" id="ARBA00004601"/>
    </source>
</evidence>
<protein>
    <recommendedName>
        <fullName evidence="13">BZIP transcription factor</fullName>
    </recommendedName>
</protein>
<gene>
    <name evidence="11" type="ORF">BFJ63_vAg17640</name>
</gene>
<dbReference type="AlphaFoldDB" id="A0A4Q2V6E6"/>
<keyword evidence="8" id="KW-0175">Coiled coil</keyword>
<dbReference type="GO" id="GO:0005829">
    <property type="term" value="C:cytosol"/>
    <property type="evidence" value="ECO:0007669"/>
    <property type="project" value="UniProtKB-SubCell"/>
</dbReference>
<evidence type="ECO:0000256" key="2">
    <source>
        <dbReference type="ARBA" id="ARBA00004255"/>
    </source>
</evidence>
<keyword evidence="6" id="KW-0963">Cytoplasm</keyword>
<name>A0A4Q2V6E6_FUSOX</name>
<evidence type="ECO:0000256" key="3">
    <source>
        <dbReference type="ARBA" id="ARBA00004514"/>
    </source>
</evidence>
<comment type="function">
    <text evidence="1">Positive regulator of amino acid starvation-induced autophagy.</text>
</comment>
<comment type="similarity">
    <text evidence="5">Belongs to the SCOC family.</text>
</comment>
<accession>A0A4Q2V6E6</accession>
<dbReference type="GO" id="GO:0005802">
    <property type="term" value="C:trans-Golgi network"/>
    <property type="evidence" value="ECO:0007669"/>
    <property type="project" value="TreeGrafter"/>
</dbReference>
<feature type="region of interest" description="Disordered" evidence="10">
    <location>
        <begin position="1"/>
        <end position="25"/>
    </location>
</feature>
<evidence type="ECO:0000256" key="1">
    <source>
        <dbReference type="ARBA" id="ARBA00002743"/>
    </source>
</evidence>
<reference evidence="11 12" key="1">
    <citation type="submission" date="2016-12" db="EMBL/GenBank/DDBJ databases">
        <title>Draft genome sequence of Fusarium oxysporum causing rot on Narcissus.</title>
        <authorList>
            <person name="Armitage A.D."/>
            <person name="Taylor A."/>
            <person name="Clarkson J.P."/>
            <person name="Harrison R.J."/>
            <person name="Jackson A.C."/>
        </authorList>
    </citation>
    <scope>NUCLEOTIDE SEQUENCE [LARGE SCALE GENOMIC DNA]</scope>
    <source>
        <strain evidence="11 12">N139</strain>
    </source>
</reference>
<dbReference type="Proteomes" id="UP000290540">
    <property type="component" value="Unassembled WGS sequence"/>
</dbReference>
<evidence type="ECO:0000313" key="11">
    <source>
        <dbReference type="EMBL" id="RYC79477.1"/>
    </source>
</evidence>
<evidence type="ECO:0000256" key="9">
    <source>
        <dbReference type="ARBA" id="ARBA00023136"/>
    </source>
</evidence>